<keyword evidence="1" id="KW-1133">Transmembrane helix</keyword>
<keyword evidence="2" id="KW-0732">Signal</keyword>
<gene>
    <name evidence="3" type="ORF">ruthe_00362</name>
</gene>
<dbReference type="EMBL" id="AOLV01000005">
    <property type="protein sequence ID" value="EPX87656.1"/>
    <property type="molecule type" value="Genomic_DNA"/>
</dbReference>
<feature type="signal peptide" evidence="2">
    <location>
        <begin position="1"/>
        <end position="20"/>
    </location>
</feature>
<dbReference type="STRING" id="1123069.ruthe_00362"/>
<evidence type="ECO:0000256" key="2">
    <source>
        <dbReference type="SAM" id="SignalP"/>
    </source>
</evidence>
<keyword evidence="1" id="KW-0472">Membrane</keyword>
<name>S9R1Y4_9RHOB</name>
<protein>
    <submittedName>
        <fullName evidence="3">Uncharacterized protein</fullName>
    </submittedName>
</protein>
<dbReference type="HOGENOM" id="CLU_2071404_0_0_5"/>
<evidence type="ECO:0000256" key="1">
    <source>
        <dbReference type="SAM" id="Phobius"/>
    </source>
</evidence>
<accession>S9R1Y4</accession>
<proteinExistence type="predicted"/>
<sequence>MHLVAHAGAALAALAGSALAAMAFLGPETGVEGTSGALLALVGALVVALGAGLALWRGLRGFWRILLDGFLLIAAALTALAAWFLMQPLLAAAMVLALLAVLVSLVTLVSHPQRRPSR</sequence>
<evidence type="ECO:0000313" key="4">
    <source>
        <dbReference type="Proteomes" id="UP000015346"/>
    </source>
</evidence>
<reference evidence="3 4" key="1">
    <citation type="journal article" date="2013" name="Stand. Genomic Sci.">
        <title>Genome sequence of the reddish-pigmented Rubellimicrobium thermophilum type strain (DSM 16684(T)), a member of the Roseobacter clade.</title>
        <authorList>
            <person name="Fiebig A."/>
            <person name="Riedel T."/>
            <person name="Gronow S."/>
            <person name="Petersen J."/>
            <person name="Klenk H.P."/>
            <person name="Goker M."/>
        </authorList>
    </citation>
    <scope>NUCLEOTIDE SEQUENCE [LARGE SCALE GENOMIC DNA]</scope>
    <source>
        <strain evidence="3 4">DSM 16684</strain>
    </source>
</reference>
<evidence type="ECO:0000313" key="3">
    <source>
        <dbReference type="EMBL" id="EPX87656.1"/>
    </source>
</evidence>
<feature type="transmembrane region" description="Helical" evidence="1">
    <location>
        <begin position="65"/>
        <end position="84"/>
    </location>
</feature>
<feature type="transmembrane region" description="Helical" evidence="1">
    <location>
        <begin position="36"/>
        <end position="56"/>
    </location>
</feature>
<dbReference type="AlphaFoldDB" id="S9R1Y4"/>
<dbReference type="Proteomes" id="UP000015346">
    <property type="component" value="Unassembled WGS sequence"/>
</dbReference>
<organism evidence="3 4">
    <name type="scientific">Rubellimicrobium thermophilum DSM 16684</name>
    <dbReference type="NCBI Taxonomy" id="1123069"/>
    <lineage>
        <taxon>Bacteria</taxon>
        <taxon>Pseudomonadati</taxon>
        <taxon>Pseudomonadota</taxon>
        <taxon>Alphaproteobacteria</taxon>
        <taxon>Rhodobacterales</taxon>
        <taxon>Roseobacteraceae</taxon>
        <taxon>Rubellimicrobium</taxon>
    </lineage>
</organism>
<feature type="transmembrane region" description="Helical" evidence="1">
    <location>
        <begin position="90"/>
        <end position="109"/>
    </location>
</feature>
<keyword evidence="1" id="KW-0812">Transmembrane</keyword>
<keyword evidence="4" id="KW-1185">Reference proteome</keyword>
<dbReference type="RefSeq" id="WP_021096473.1">
    <property type="nucleotide sequence ID" value="NZ_KE557320.1"/>
</dbReference>
<comment type="caution">
    <text evidence="3">The sequence shown here is derived from an EMBL/GenBank/DDBJ whole genome shotgun (WGS) entry which is preliminary data.</text>
</comment>
<feature type="chain" id="PRO_5004555711" evidence="2">
    <location>
        <begin position="21"/>
        <end position="118"/>
    </location>
</feature>